<feature type="compositionally biased region" description="Basic and acidic residues" evidence="9">
    <location>
        <begin position="336"/>
        <end position="350"/>
    </location>
</feature>
<feature type="region of interest" description="Disordered" evidence="9">
    <location>
        <begin position="469"/>
        <end position="489"/>
    </location>
</feature>
<reference evidence="13 14" key="1">
    <citation type="submission" date="2022-05" db="EMBL/GenBank/DDBJ databases">
        <authorList>
            <consortium name="Genoscope - CEA"/>
            <person name="William W."/>
        </authorList>
    </citation>
    <scope>NUCLEOTIDE SEQUENCE [LARGE SCALE GENOMIC DNA]</scope>
</reference>
<dbReference type="PANTHER" id="PTHR16059:SF25">
    <property type="entry name" value="LYSOZYME"/>
    <property type="match status" value="1"/>
</dbReference>
<keyword evidence="7 10" id="KW-1133">Transmembrane helix</keyword>
<dbReference type="Pfam" id="PF00092">
    <property type="entry name" value="VWA"/>
    <property type="match status" value="1"/>
</dbReference>
<dbReference type="SUPFAM" id="SSF81296">
    <property type="entry name" value="E set domains"/>
    <property type="match status" value="1"/>
</dbReference>
<feature type="region of interest" description="Disordered" evidence="9">
    <location>
        <begin position="329"/>
        <end position="350"/>
    </location>
</feature>
<evidence type="ECO:0000256" key="5">
    <source>
        <dbReference type="ARBA" id="ARBA00022723"/>
    </source>
</evidence>
<evidence type="ECO:0000256" key="10">
    <source>
        <dbReference type="SAM" id="Phobius"/>
    </source>
</evidence>
<evidence type="ECO:0000256" key="8">
    <source>
        <dbReference type="ARBA" id="ARBA00023136"/>
    </source>
</evidence>
<keyword evidence="4 10" id="KW-0812">Transmembrane</keyword>
<dbReference type="SMART" id="SM00327">
    <property type="entry name" value="VWA"/>
    <property type="match status" value="1"/>
</dbReference>
<keyword evidence="6 11" id="KW-0732">Signal</keyword>
<dbReference type="InterPro" id="IPR008400">
    <property type="entry name" value="Anthrax_toxin_rcpt_extracel"/>
</dbReference>
<dbReference type="InterPro" id="IPR013783">
    <property type="entry name" value="Ig-like_fold"/>
</dbReference>
<evidence type="ECO:0000256" key="4">
    <source>
        <dbReference type="ARBA" id="ARBA00022692"/>
    </source>
</evidence>
<dbReference type="Gene3D" id="2.60.40.10">
    <property type="entry name" value="Immunoglobulins"/>
    <property type="match status" value="1"/>
</dbReference>
<keyword evidence="3" id="KW-0597">Phosphoprotein</keyword>
<feature type="signal peptide" evidence="11">
    <location>
        <begin position="1"/>
        <end position="24"/>
    </location>
</feature>
<evidence type="ECO:0000256" key="6">
    <source>
        <dbReference type="ARBA" id="ARBA00022729"/>
    </source>
</evidence>
<evidence type="ECO:0000256" key="1">
    <source>
        <dbReference type="ARBA" id="ARBA00004479"/>
    </source>
</evidence>
<evidence type="ECO:0000256" key="2">
    <source>
        <dbReference type="ARBA" id="ARBA00008095"/>
    </source>
</evidence>
<comment type="subcellular location">
    <subcellularLocation>
        <location evidence="1">Membrane</location>
        <topology evidence="1">Single-pass type I membrane protein</topology>
    </subcellularLocation>
</comment>
<name>A0ABN8P429_9CNID</name>
<dbReference type="PANTHER" id="PTHR16059">
    <property type="entry name" value="ANTHRAX TOXIN RECEPTOR"/>
    <property type="match status" value="1"/>
</dbReference>
<protein>
    <recommendedName>
        <fullName evidence="12">VWFA domain-containing protein</fullName>
    </recommendedName>
</protein>
<feature type="region of interest" description="Disordered" evidence="9">
    <location>
        <begin position="510"/>
        <end position="531"/>
    </location>
</feature>
<dbReference type="EMBL" id="CALNXK010000052">
    <property type="protein sequence ID" value="CAH3133005.1"/>
    <property type="molecule type" value="Genomic_DNA"/>
</dbReference>
<accession>A0ABN8P429</accession>
<feature type="transmembrane region" description="Helical" evidence="10">
    <location>
        <begin position="355"/>
        <end position="377"/>
    </location>
</feature>
<comment type="similarity">
    <text evidence="2">Belongs to the ATR family.</text>
</comment>
<dbReference type="InterPro" id="IPR008399">
    <property type="entry name" value="Anthrax_toxin_rcpt_C"/>
</dbReference>
<evidence type="ECO:0000259" key="12">
    <source>
        <dbReference type="PROSITE" id="PS50234"/>
    </source>
</evidence>
<gene>
    <name evidence="13" type="ORF">PLOB_00036604</name>
</gene>
<evidence type="ECO:0000313" key="13">
    <source>
        <dbReference type="EMBL" id="CAH3133005.1"/>
    </source>
</evidence>
<keyword evidence="14" id="KW-1185">Reference proteome</keyword>
<dbReference type="PROSITE" id="PS50234">
    <property type="entry name" value="VWFA"/>
    <property type="match status" value="1"/>
</dbReference>
<proteinExistence type="inferred from homology"/>
<dbReference type="Gene3D" id="3.40.50.410">
    <property type="entry name" value="von Willebrand factor, type A domain"/>
    <property type="match status" value="1"/>
</dbReference>
<evidence type="ECO:0000256" key="9">
    <source>
        <dbReference type="SAM" id="MobiDB-lite"/>
    </source>
</evidence>
<sequence length="531" mass="58333">MVDWRSFAVTFLLHAWIVPKFVCSQHKCLGGFDIYFILDRSGSVLLANFQRQTVDFVEGTVANYAGTGVRVSFIIFSEGRGTKLVLPLTGDRAKIQEGLGALRKVKPGGGTYMGPALAMVCAMHRYNVHVVVQYMFIIIIILTDGRVDDMRRATSETKKAREAGAEVYAIGVAAYVENDLIRLANKPSEYFVFTEPNYNLLKNLTDEISTKSCVELTSVDPQQACLGENSTVTLYGRGFVKFNVAVFCGFSYNDTYRLATRAIAIGDRQLICPVPPMKDANSSLMLQVSLNNGTTFVSSNVNITTKNCPKPENNGTTFVSCDGNVTTKNCTQPVKPNEEKEKETEPTKNEKKTNIGLIVALLFLLAFLLLLALWWFWPRIRRKPPPRNYQPAATTEMKAKPPARPPPPPPRPVEKTASGRVKWPTVDASYYGGGGAGGIVPVRVDWGDKGSTEAGARLAKAKPTWINDTDDNEALVSSPSKRSRSPTPGCWTAAKIKVLAGVDAMSEGYRKVASRRPRPGGNWLYSSDPEV</sequence>
<comment type="caution">
    <text evidence="13">The sequence shown here is derived from an EMBL/GenBank/DDBJ whole genome shotgun (WGS) entry which is preliminary data.</text>
</comment>
<keyword evidence="8 10" id="KW-0472">Membrane</keyword>
<feature type="compositionally biased region" description="Pro residues" evidence="9">
    <location>
        <begin position="402"/>
        <end position="411"/>
    </location>
</feature>
<dbReference type="InterPro" id="IPR036465">
    <property type="entry name" value="vWFA_dom_sf"/>
</dbReference>
<feature type="domain" description="VWFA" evidence="12">
    <location>
        <begin position="33"/>
        <end position="208"/>
    </location>
</feature>
<evidence type="ECO:0000256" key="7">
    <source>
        <dbReference type="ARBA" id="ARBA00022989"/>
    </source>
</evidence>
<evidence type="ECO:0000256" key="3">
    <source>
        <dbReference type="ARBA" id="ARBA00022553"/>
    </source>
</evidence>
<dbReference type="Pfam" id="PF05586">
    <property type="entry name" value="Ant_C"/>
    <property type="match status" value="1"/>
</dbReference>
<evidence type="ECO:0000256" key="11">
    <source>
        <dbReference type="SAM" id="SignalP"/>
    </source>
</evidence>
<feature type="region of interest" description="Disordered" evidence="9">
    <location>
        <begin position="385"/>
        <end position="418"/>
    </location>
</feature>
<keyword evidence="5" id="KW-0479">Metal-binding</keyword>
<dbReference type="Pfam" id="PF05587">
    <property type="entry name" value="Anth_Ig"/>
    <property type="match status" value="1"/>
</dbReference>
<dbReference type="Proteomes" id="UP001159405">
    <property type="component" value="Unassembled WGS sequence"/>
</dbReference>
<evidence type="ECO:0000313" key="14">
    <source>
        <dbReference type="Proteomes" id="UP001159405"/>
    </source>
</evidence>
<dbReference type="InterPro" id="IPR002035">
    <property type="entry name" value="VWF_A"/>
</dbReference>
<dbReference type="InterPro" id="IPR014756">
    <property type="entry name" value="Ig_E-set"/>
</dbReference>
<feature type="chain" id="PRO_5045435011" description="VWFA domain-containing protein" evidence="11">
    <location>
        <begin position="25"/>
        <end position="531"/>
    </location>
</feature>
<organism evidence="13 14">
    <name type="scientific">Porites lobata</name>
    <dbReference type="NCBI Taxonomy" id="104759"/>
    <lineage>
        <taxon>Eukaryota</taxon>
        <taxon>Metazoa</taxon>
        <taxon>Cnidaria</taxon>
        <taxon>Anthozoa</taxon>
        <taxon>Hexacorallia</taxon>
        <taxon>Scleractinia</taxon>
        <taxon>Fungiina</taxon>
        <taxon>Poritidae</taxon>
        <taxon>Porites</taxon>
    </lineage>
</organism>
<dbReference type="SUPFAM" id="SSF53300">
    <property type="entry name" value="vWA-like"/>
    <property type="match status" value="1"/>
</dbReference>